<evidence type="ECO:0000256" key="1">
    <source>
        <dbReference type="SAM" id="Phobius"/>
    </source>
</evidence>
<dbReference type="RefSeq" id="WP_143713763.1">
    <property type="nucleotide sequence ID" value="NZ_CZVV01000151.1"/>
</dbReference>
<dbReference type="EMBL" id="CZVV01000151">
    <property type="protein sequence ID" value="CUT05179.1"/>
    <property type="molecule type" value="Genomic_DNA"/>
</dbReference>
<keyword evidence="1" id="KW-1133">Transmembrane helix</keyword>
<keyword evidence="2" id="KW-0418">Kinase</keyword>
<keyword evidence="1" id="KW-0812">Transmembrane</keyword>
<keyword evidence="1" id="KW-0472">Membrane</keyword>
<feature type="transmembrane region" description="Helical" evidence="1">
    <location>
        <begin position="12"/>
        <end position="33"/>
    </location>
</feature>
<accession>A0A916LL60</accession>
<organism evidence="2 3">
    <name type="scientific">Kryptobacter tengchongensis</name>
    <dbReference type="NCBI Taxonomy" id="1643429"/>
    <lineage>
        <taxon>Bacteria</taxon>
        <taxon>Pseudomonadati</taxon>
        <taxon>Candidatus Kryptoniota</taxon>
        <taxon>Candidatus Kryptobacter</taxon>
    </lineage>
</organism>
<gene>
    <name evidence="2" type="ORF">JGI25_01543</name>
</gene>
<sequence length="171" mass="19971">MNYKSLKFRLNLWYLLVFVLAVLISEIGIYIYLDRSLHKELDILLMKEAEELTGKIKFDGGSFIFVDSTEFYEAEHFHLNEASVFFRVLDENLNVVAVSENLKKWNFQIPKPSKEKLGRADEITINGERLRIFYHPIYSEGKFRGVVETSKFEGTVQTAMGLLRTSRKHKN</sequence>
<proteinExistence type="predicted"/>
<comment type="caution">
    <text evidence="2">The sequence shown here is derived from an EMBL/GenBank/DDBJ whole genome shotgun (WGS) entry which is preliminary data.</text>
</comment>
<protein>
    <submittedName>
        <fullName evidence="2">Two-component sensor kinase N-terminal</fullName>
    </submittedName>
</protein>
<name>A0A916LL60_KRYT1</name>
<keyword evidence="2" id="KW-0808">Transferase</keyword>
<evidence type="ECO:0000313" key="2">
    <source>
        <dbReference type="EMBL" id="CUT05179.1"/>
    </source>
</evidence>
<evidence type="ECO:0000313" key="3">
    <source>
        <dbReference type="Proteomes" id="UP000243105"/>
    </source>
</evidence>
<dbReference type="Proteomes" id="UP000243105">
    <property type="component" value="Unassembled WGS sequence"/>
</dbReference>
<reference evidence="2 3" key="1">
    <citation type="submission" date="2015-11" db="EMBL/GenBank/DDBJ databases">
        <authorList>
            <person name="Varghese N."/>
        </authorList>
    </citation>
    <scope>NUCLEOTIDE SEQUENCE [LARGE SCALE GENOMIC DNA]</scope>
    <source>
        <strain evidence="2 3">JGI-25</strain>
    </source>
</reference>
<dbReference type="AlphaFoldDB" id="A0A916LL60"/>
<dbReference type="GO" id="GO:0016301">
    <property type="term" value="F:kinase activity"/>
    <property type="evidence" value="ECO:0007669"/>
    <property type="project" value="UniProtKB-KW"/>
</dbReference>